<organism evidence="2 3">
    <name type="scientific">Paramicrobacterium humi</name>
    <dbReference type="NCBI Taxonomy" id="640635"/>
    <lineage>
        <taxon>Bacteria</taxon>
        <taxon>Bacillati</taxon>
        <taxon>Actinomycetota</taxon>
        <taxon>Actinomycetes</taxon>
        <taxon>Micrococcales</taxon>
        <taxon>Microbacteriaceae</taxon>
        <taxon>Paramicrobacterium</taxon>
    </lineage>
</organism>
<dbReference type="AlphaFoldDB" id="A0A1H4NBI1"/>
<feature type="signal peptide" evidence="1">
    <location>
        <begin position="1"/>
        <end position="24"/>
    </location>
</feature>
<evidence type="ECO:0000313" key="2">
    <source>
        <dbReference type="EMBL" id="SEB92205.1"/>
    </source>
</evidence>
<name>A0A1H4NBI1_9MICO</name>
<sequence>MGRHARSRSASPLAALATAGFAVAAAIVLITGPGTSAALSDATTQPEQRITAGGLTLDVTQSTSWPVVTGAAAGSRGITTKSTTGIVPGVRAATVTFTITNASSSAVPAAVTGTVSAPKTAAWTAAESYTTVTGGGSKGCAAGAMSTTGSAITLPVTSSQALAPGASCTVTVTTTLSRYNAAGSDAAIALQGSRLADLAAFTLSATLTQTPR</sequence>
<dbReference type="EMBL" id="FNRY01000001">
    <property type="protein sequence ID" value="SEB92205.1"/>
    <property type="molecule type" value="Genomic_DNA"/>
</dbReference>
<reference evidence="2 3" key="1">
    <citation type="submission" date="2016-10" db="EMBL/GenBank/DDBJ databases">
        <authorList>
            <person name="de Groot N.N."/>
        </authorList>
    </citation>
    <scope>NUCLEOTIDE SEQUENCE [LARGE SCALE GENOMIC DNA]</scope>
    <source>
        <strain evidence="2 3">DSM 21799</strain>
    </source>
</reference>
<dbReference type="Proteomes" id="UP000199183">
    <property type="component" value="Unassembled WGS sequence"/>
</dbReference>
<accession>A0A1H4NBI1</accession>
<protein>
    <recommendedName>
        <fullName evidence="4">Alternate signal-mediated exported protein, RER_14450 family</fullName>
    </recommendedName>
</protein>
<feature type="chain" id="PRO_5039097998" description="Alternate signal-mediated exported protein, RER_14450 family" evidence="1">
    <location>
        <begin position="25"/>
        <end position="212"/>
    </location>
</feature>
<evidence type="ECO:0000256" key="1">
    <source>
        <dbReference type="SAM" id="SignalP"/>
    </source>
</evidence>
<dbReference type="OrthoDB" id="5116270at2"/>
<evidence type="ECO:0008006" key="4">
    <source>
        <dbReference type="Google" id="ProtNLM"/>
    </source>
</evidence>
<keyword evidence="1" id="KW-0732">Signal</keyword>
<evidence type="ECO:0000313" key="3">
    <source>
        <dbReference type="Proteomes" id="UP000199183"/>
    </source>
</evidence>
<proteinExistence type="predicted"/>
<dbReference type="STRING" id="640635.SAMN04489806_2132"/>
<keyword evidence="3" id="KW-1185">Reference proteome</keyword>
<gene>
    <name evidence="2" type="ORF">SAMN04489806_2132</name>
</gene>
<dbReference type="RefSeq" id="WP_091183747.1">
    <property type="nucleotide sequence ID" value="NZ_FNRY01000001.1"/>
</dbReference>